<gene>
    <name evidence="1" type="ORF">BLW93_00505</name>
</gene>
<name>A0A1R1MNK6_9BACT</name>
<evidence type="ECO:0000313" key="1">
    <source>
        <dbReference type="EMBL" id="OMH41398.1"/>
    </source>
</evidence>
<dbReference type="EMBL" id="MOEN01000001">
    <property type="protein sequence ID" value="OMH41398.1"/>
    <property type="molecule type" value="Genomic_DNA"/>
</dbReference>
<proteinExistence type="predicted"/>
<organism evidence="1 2">
    <name type="scientific">Desulfurobacterium indicum</name>
    <dbReference type="NCBI Taxonomy" id="1914305"/>
    <lineage>
        <taxon>Bacteria</taxon>
        <taxon>Pseudomonadati</taxon>
        <taxon>Aquificota</taxon>
        <taxon>Aquificia</taxon>
        <taxon>Desulfurobacteriales</taxon>
        <taxon>Desulfurobacteriaceae</taxon>
        <taxon>Desulfurobacterium</taxon>
    </lineage>
</organism>
<dbReference type="Proteomes" id="UP000187408">
    <property type="component" value="Unassembled WGS sequence"/>
</dbReference>
<reference evidence="1 2" key="1">
    <citation type="submission" date="2016-10" db="EMBL/GenBank/DDBJ databases">
        <title>Genome sequence of a sulfur-reducing bacterium Desulfurobacterium indicum K6013.</title>
        <authorList>
            <person name="Cao J."/>
            <person name="Shao Z."/>
            <person name="Alain K."/>
            <person name="Jebbar M."/>
        </authorList>
    </citation>
    <scope>NUCLEOTIDE SEQUENCE [LARGE SCALE GENOMIC DNA]</scope>
    <source>
        <strain evidence="1 2">K6013</strain>
    </source>
</reference>
<protein>
    <submittedName>
        <fullName evidence="1">Uncharacterized protein</fullName>
    </submittedName>
</protein>
<keyword evidence="2" id="KW-1185">Reference proteome</keyword>
<comment type="caution">
    <text evidence="1">The sequence shown here is derived from an EMBL/GenBank/DDBJ whole genome shotgun (WGS) entry which is preliminary data.</text>
</comment>
<accession>A0A1R1MNK6</accession>
<dbReference type="AlphaFoldDB" id="A0A1R1MNK6"/>
<evidence type="ECO:0000313" key="2">
    <source>
        <dbReference type="Proteomes" id="UP000187408"/>
    </source>
</evidence>
<sequence>MEVAPNISRKPLDFIKFPKLKLKTKIIKQLSEKQSPRQTDNQKNMTFLVLCFLLKKAALARTIMDRKMGGN</sequence>